<keyword evidence="3" id="KW-1185">Reference proteome</keyword>
<dbReference type="Proteomes" id="UP001597525">
    <property type="component" value="Unassembled WGS sequence"/>
</dbReference>
<evidence type="ECO:0000256" key="1">
    <source>
        <dbReference type="SAM" id="Phobius"/>
    </source>
</evidence>
<protein>
    <submittedName>
        <fullName evidence="2">Uncharacterized protein</fullName>
    </submittedName>
</protein>
<feature type="transmembrane region" description="Helical" evidence="1">
    <location>
        <begin position="20"/>
        <end position="38"/>
    </location>
</feature>
<evidence type="ECO:0000313" key="2">
    <source>
        <dbReference type="EMBL" id="MFD2966862.1"/>
    </source>
</evidence>
<gene>
    <name evidence="2" type="ORF">ACFS7Y_05665</name>
</gene>
<name>A0ABW6BBM4_9SPHI</name>
<dbReference type="RefSeq" id="WP_320182561.1">
    <property type="nucleotide sequence ID" value="NZ_CP138332.1"/>
</dbReference>
<reference evidence="3" key="1">
    <citation type="journal article" date="2019" name="Int. J. Syst. Evol. Microbiol.">
        <title>The Global Catalogue of Microorganisms (GCM) 10K type strain sequencing project: providing services to taxonomists for standard genome sequencing and annotation.</title>
        <authorList>
            <consortium name="The Broad Institute Genomics Platform"/>
            <consortium name="The Broad Institute Genome Sequencing Center for Infectious Disease"/>
            <person name="Wu L."/>
            <person name="Ma J."/>
        </authorList>
    </citation>
    <scope>NUCLEOTIDE SEQUENCE [LARGE SCALE GENOMIC DNA]</scope>
    <source>
        <strain evidence="3">KCTC 22814</strain>
    </source>
</reference>
<proteinExistence type="predicted"/>
<sequence length="40" mass="4572">MEKLRNRYTRASLAERNLWAFSALAIVVILQLCALIVINP</sequence>
<accession>A0ABW6BBM4</accession>
<keyword evidence="1" id="KW-1133">Transmembrane helix</keyword>
<keyword evidence="1" id="KW-0472">Membrane</keyword>
<keyword evidence="1" id="KW-0812">Transmembrane</keyword>
<comment type="caution">
    <text evidence="2">The sequence shown here is derived from an EMBL/GenBank/DDBJ whole genome shotgun (WGS) entry which is preliminary data.</text>
</comment>
<organism evidence="2 3">
    <name type="scientific">Sphingobacterium bambusae</name>
    <dbReference type="NCBI Taxonomy" id="662858"/>
    <lineage>
        <taxon>Bacteria</taxon>
        <taxon>Pseudomonadati</taxon>
        <taxon>Bacteroidota</taxon>
        <taxon>Sphingobacteriia</taxon>
        <taxon>Sphingobacteriales</taxon>
        <taxon>Sphingobacteriaceae</taxon>
        <taxon>Sphingobacterium</taxon>
    </lineage>
</organism>
<evidence type="ECO:0000313" key="3">
    <source>
        <dbReference type="Proteomes" id="UP001597525"/>
    </source>
</evidence>
<dbReference type="EMBL" id="JBHUPB010000004">
    <property type="protein sequence ID" value="MFD2966862.1"/>
    <property type="molecule type" value="Genomic_DNA"/>
</dbReference>